<evidence type="ECO:0000313" key="2">
    <source>
        <dbReference type="EMBL" id="KAJ7024735.1"/>
    </source>
</evidence>
<feature type="compositionally biased region" description="Low complexity" evidence="1">
    <location>
        <begin position="20"/>
        <end position="32"/>
    </location>
</feature>
<evidence type="ECO:0000313" key="3">
    <source>
        <dbReference type="Proteomes" id="UP001218188"/>
    </source>
</evidence>
<sequence>MVKGEGSERPKGPITSHAKTSTTLRPSLTRRLPPLPPLQARRPPPRQTHCAILFLGFILGACSRVVLPSCKAAILHPACVDSAKSLLALTSCQTTIASATRLPWEKKRNETPPSHGGQCFALIASTPTTTTLAVSSLDNAGAVLEESTRGTYRTLIVLLRVLTTSNSTPHTGRAAHTEV</sequence>
<proteinExistence type="predicted"/>
<name>A0AAD6SC21_9AGAR</name>
<gene>
    <name evidence="2" type="ORF">C8F04DRAFT_153149</name>
</gene>
<feature type="region of interest" description="Disordered" evidence="1">
    <location>
        <begin position="1"/>
        <end position="44"/>
    </location>
</feature>
<comment type="caution">
    <text evidence="2">The sequence shown here is derived from an EMBL/GenBank/DDBJ whole genome shotgun (WGS) entry which is preliminary data.</text>
</comment>
<feature type="compositionally biased region" description="Basic and acidic residues" evidence="1">
    <location>
        <begin position="1"/>
        <end position="11"/>
    </location>
</feature>
<dbReference type="AlphaFoldDB" id="A0AAD6SC21"/>
<dbReference type="EMBL" id="JARJCM010000165">
    <property type="protein sequence ID" value="KAJ7024735.1"/>
    <property type="molecule type" value="Genomic_DNA"/>
</dbReference>
<keyword evidence="3" id="KW-1185">Reference proteome</keyword>
<organism evidence="2 3">
    <name type="scientific">Mycena alexandri</name>
    <dbReference type="NCBI Taxonomy" id="1745969"/>
    <lineage>
        <taxon>Eukaryota</taxon>
        <taxon>Fungi</taxon>
        <taxon>Dikarya</taxon>
        <taxon>Basidiomycota</taxon>
        <taxon>Agaricomycotina</taxon>
        <taxon>Agaricomycetes</taxon>
        <taxon>Agaricomycetidae</taxon>
        <taxon>Agaricales</taxon>
        <taxon>Marasmiineae</taxon>
        <taxon>Mycenaceae</taxon>
        <taxon>Mycena</taxon>
    </lineage>
</organism>
<reference evidence="2" key="1">
    <citation type="submission" date="2023-03" db="EMBL/GenBank/DDBJ databases">
        <title>Massive genome expansion in bonnet fungi (Mycena s.s.) driven by repeated elements and novel gene families across ecological guilds.</title>
        <authorList>
            <consortium name="Lawrence Berkeley National Laboratory"/>
            <person name="Harder C.B."/>
            <person name="Miyauchi S."/>
            <person name="Viragh M."/>
            <person name="Kuo A."/>
            <person name="Thoen E."/>
            <person name="Andreopoulos B."/>
            <person name="Lu D."/>
            <person name="Skrede I."/>
            <person name="Drula E."/>
            <person name="Henrissat B."/>
            <person name="Morin E."/>
            <person name="Kohler A."/>
            <person name="Barry K."/>
            <person name="LaButti K."/>
            <person name="Morin E."/>
            <person name="Salamov A."/>
            <person name="Lipzen A."/>
            <person name="Mereny Z."/>
            <person name="Hegedus B."/>
            <person name="Baldrian P."/>
            <person name="Stursova M."/>
            <person name="Weitz H."/>
            <person name="Taylor A."/>
            <person name="Grigoriev I.V."/>
            <person name="Nagy L.G."/>
            <person name="Martin F."/>
            <person name="Kauserud H."/>
        </authorList>
    </citation>
    <scope>NUCLEOTIDE SEQUENCE</scope>
    <source>
        <strain evidence="2">CBHHK200</strain>
    </source>
</reference>
<protein>
    <submittedName>
        <fullName evidence="2">Uncharacterized protein</fullName>
    </submittedName>
</protein>
<evidence type="ECO:0000256" key="1">
    <source>
        <dbReference type="SAM" id="MobiDB-lite"/>
    </source>
</evidence>
<accession>A0AAD6SC21</accession>
<dbReference type="Proteomes" id="UP001218188">
    <property type="component" value="Unassembled WGS sequence"/>
</dbReference>